<reference evidence="5" key="1">
    <citation type="journal article" date="2017" name="Front. Plant Sci.">
        <title>Climate Clever Clovers: New Paradigm to Reduce the Environmental Footprint of Ruminants by Breeding Low Methanogenic Forages Utilizing Haplotype Variation.</title>
        <authorList>
            <person name="Kaur P."/>
            <person name="Appels R."/>
            <person name="Bayer P.E."/>
            <person name="Keeble-Gagnere G."/>
            <person name="Wang J."/>
            <person name="Hirakawa H."/>
            <person name="Shirasawa K."/>
            <person name="Vercoe P."/>
            <person name="Stefanova K."/>
            <person name="Durmic Z."/>
            <person name="Nichols P."/>
            <person name="Revell C."/>
            <person name="Isobe S.N."/>
            <person name="Edwards D."/>
            <person name="Erskine W."/>
        </authorList>
    </citation>
    <scope>NUCLEOTIDE SEQUENCE [LARGE SCALE GENOMIC DNA]</scope>
    <source>
        <strain evidence="5">cv. Daliak</strain>
    </source>
</reference>
<evidence type="ECO:0000256" key="1">
    <source>
        <dbReference type="ARBA" id="ARBA00022729"/>
    </source>
</evidence>
<evidence type="ECO:0000259" key="3">
    <source>
        <dbReference type="PROSITE" id="PS50948"/>
    </source>
</evidence>
<protein>
    <recommendedName>
        <fullName evidence="3">Apple domain-containing protein</fullName>
    </recommendedName>
</protein>
<dbReference type="Pfam" id="PF00024">
    <property type="entry name" value="PAN_1"/>
    <property type="match status" value="1"/>
</dbReference>
<dbReference type="OrthoDB" id="1741851at2759"/>
<accession>A0A2Z6P679</accession>
<keyword evidence="2" id="KW-1015">Disulfide bond</keyword>
<dbReference type="Proteomes" id="UP000242715">
    <property type="component" value="Unassembled WGS sequence"/>
</dbReference>
<dbReference type="PANTHER" id="PTHR32444:SF235">
    <property type="entry name" value="OS01G0783900 PROTEIN"/>
    <property type="match status" value="1"/>
</dbReference>
<feature type="domain" description="Apple" evidence="3">
    <location>
        <begin position="142"/>
        <end position="241"/>
    </location>
</feature>
<name>A0A2Z6P679_TRISU</name>
<evidence type="ECO:0000313" key="4">
    <source>
        <dbReference type="EMBL" id="GAU39219.1"/>
    </source>
</evidence>
<evidence type="ECO:0000256" key="2">
    <source>
        <dbReference type="ARBA" id="ARBA00023157"/>
    </source>
</evidence>
<dbReference type="PROSITE" id="PS50948">
    <property type="entry name" value="PAN"/>
    <property type="match status" value="1"/>
</dbReference>
<organism evidence="4 5">
    <name type="scientific">Trifolium subterraneum</name>
    <name type="common">Subterranean clover</name>
    <dbReference type="NCBI Taxonomy" id="3900"/>
    <lineage>
        <taxon>Eukaryota</taxon>
        <taxon>Viridiplantae</taxon>
        <taxon>Streptophyta</taxon>
        <taxon>Embryophyta</taxon>
        <taxon>Tracheophyta</taxon>
        <taxon>Spermatophyta</taxon>
        <taxon>Magnoliopsida</taxon>
        <taxon>eudicotyledons</taxon>
        <taxon>Gunneridae</taxon>
        <taxon>Pentapetalae</taxon>
        <taxon>rosids</taxon>
        <taxon>fabids</taxon>
        <taxon>Fabales</taxon>
        <taxon>Fabaceae</taxon>
        <taxon>Papilionoideae</taxon>
        <taxon>50 kb inversion clade</taxon>
        <taxon>NPAAA clade</taxon>
        <taxon>Hologalegina</taxon>
        <taxon>IRL clade</taxon>
        <taxon>Trifolieae</taxon>
        <taxon>Trifolium</taxon>
    </lineage>
</organism>
<keyword evidence="5" id="KW-1185">Reference proteome</keyword>
<keyword evidence="1" id="KW-0732">Signal</keyword>
<dbReference type="GO" id="GO:0048544">
    <property type="term" value="P:recognition of pollen"/>
    <property type="evidence" value="ECO:0007669"/>
    <property type="project" value="InterPro"/>
</dbReference>
<dbReference type="AlphaFoldDB" id="A0A2Z6P679"/>
<gene>
    <name evidence="4" type="ORF">TSUD_270620</name>
</gene>
<dbReference type="EMBL" id="DF973749">
    <property type="protein sequence ID" value="GAU39219.1"/>
    <property type="molecule type" value="Genomic_DNA"/>
</dbReference>
<dbReference type="InterPro" id="IPR000858">
    <property type="entry name" value="S_locus_glycoprot_dom"/>
</dbReference>
<dbReference type="InterPro" id="IPR003609">
    <property type="entry name" value="Pan_app"/>
</dbReference>
<dbReference type="PANTHER" id="PTHR32444">
    <property type="entry name" value="BULB-TYPE LECTIN DOMAIN-CONTAINING PROTEIN"/>
    <property type="match status" value="1"/>
</dbReference>
<sequence>MEDNRFVILNLEETYWESEEYGMMNLNAKFDDLDDISSAVYNLLVNFTTSSYVLSNTRLFLDSTGVIQWVKNLLEGDSPVLWKQPRSKCLRYNVCGNFASCNDDDDVPCKCLPGFYNDNVLGDGHSSLQDTDGCKRRKPTSCPRNDVAFLNMTMIKTRRPDSKITAESEEDCQSICLGRCTECQAYSYAPPVGRGLISSNCWIWNNSLTTLKEEYTYPRDDDRRLIVLVDKSDIERTPRTCEPCGTNIVPYPLSTGSNCGDHKYFNFACNNATSQLSFKANNNISYTVIRVEPNTNFVVKDQIEQDILRFLHRFTGIILALNK</sequence>
<evidence type="ECO:0000313" key="5">
    <source>
        <dbReference type="Proteomes" id="UP000242715"/>
    </source>
</evidence>
<proteinExistence type="predicted"/>
<dbReference type="Pfam" id="PF00954">
    <property type="entry name" value="S_locus_glycop"/>
    <property type="match status" value="1"/>
</dbReference>